<dbReference type="InterPro" id="IPR009057">
    <property type="entry name" value="Homeodomain-like_sf"/>
</dbReference>
<dbReference type="SUPFAM" id="SSF52317">
    <property type="entry name" value="Class I glutamine amidotransferase-like"/>
    <property type="match status" value="1"/>
</dbReference>
<evidence type="ECO:0000256" key="1">
    <source>
        <dbReference type="ARBA" id="ARBA00023015"/>
    </source>
</evidence>
<dbReference type="PANTHER" id="PTHR43130">
    <property type="entry name" value="ARAC-FAMILY TRANSCRIPTIONAL REGULATOR"/>
    <property type="match status" value="1"/>
</dbReference>
<keyword evidence="2" id="KW-0804">Transcription</keyword>
<comment type="caution">
    <text evidence="4">The sequence shown here is derived from an EMBL/GenBank/DDBJ whole genome shotgun (WGS) entry which is preliminary data.</text>
</comment>
<accession>A0ABV5ZAG3</accession>
<feature type="domain" description="HTH araC/xylS-type" evidence="3">
    <location>
        <begin position="208"/>
        <end position="306"/>
    </location>
</feature>
<gene>
    <name evidence="4" type="ORF">ACFFLH_07595</name>
</gene>
<dbReference type="InterPro" id="IPR002818">
    <property type="entry name" value="DJ-1/PfpI"/>
</dbReference>
<dbReference type="Pfam" id="PF12833">
    <property type="entry name" value="HTH_18"/>
    <property type="match status" value="1"/>
</dbReference>
<dbReference type="InterPro" id="IPR052158">
    <property type="entry name" value="INH-QAR"/>
</dbReference>
<keyword evidence="5" id="KW-1185">Reference proteome</keyword>
<sequence>MLQQYAIAILDYPGCLKSALYGWQEMLQLANRLAAQQQLPWQFDGVIVTPAELQPLQDWQALLLPPSGNGAERYYLQPEDSLLQALRQHYGRGCWLASACAGSFILAATGLLHGQRCTTHWGLAAEFRQRYPQVVLDTQALLVNQGQLTTAGGLMSWVDLGLELVARLGSPALMRQLGKTLIVDTAPREQRCYQVFRPPFQHGDAQVLKVQHYLAEHYGQPHTISELAALACLSERSLQRRFNQATGYRPSHYLQRLRVQQACDLLESTTLSFEQIAARVGFQDASACRKLFIRTLGVSPREFRQKFVGGTALMS</sequence>
<dbReference type="RefSeq" id="WP_211249471.1">
    <property type="nucleotide sequence ID" value="NZ_JBHLZN010000002.1"/>
</dbReference>
<dbReference type="InterPro" id="IPR029062">
    <property type="entry name" value="Class_I_gatase-like"/>
</dbReference>
<dbReference type="Gene3D" id="3.40.50.880">
    <property type="match status" value="1"/>
</dbReference>
<dbReference type="Proteomes" id="UP001589628">
    <property type="component" value="Unassembled WGS sequence"/>
</dbReference>
<dbReference type="EMBL" id="JBHLZN010000002">
    <property type="protein sequence ID" value="MFB9886266.1"/>
    <property type="molecule type" value="Genomic_DNA"/>
</dbReference>
<proteinExistence type="predicted"/>
<evidence type="ECO:0000259" key="3">
    <source>
        <dbReference type="PROSITE" id="PS01124"/>
    </source>
</evidence>
<keyword evidence="1" id="KW-0805">Transcription regulation</keyword>
<name>A0ABV5ZAG3_9GAMM</name>
<dbReference type="InterPro" id="IPR018060">
    <property type="entry name" value="HTH_AraC"/>
</dbReference>
<dbReference type="Pfam" id="PF01965">
    <property type="entry name" value="DJ-1_PfpI"/>
    <property type="match status" value="1"/>
</dbReference>
<evidence type="ECO:0000313" key="5">
    <source>
        <dbReference type="Proteomes" id="UP001589628"/>
    </source>
</evidence>
<dbReference type="SUPFAM" id="SSF46689">
    <property type="entry name" value="Homeodomain-like"/>
    <property type="match status" value="2"/>
</dbReference>
<dbReference type="SMART" id="SM00342">
    <property type="entry name" value="HTH_ARAC"/>
    <property type="match status" value="1"/>
</dbReference>
<evidence type="ECO:0000256" key="2">
    <source>
        <dbReference type="ARBA" id="ARBA00023163"/>
    </source>
</evidence>
<dbReference type="PROSITE" id="PS01124">
    <property type="entry name" value="HTH_ARAC_FAMILY_2"/>
    <property type="match status" value="1"/>
</dbReference>
<organism evidence="4 5">
    <name type="scientific">Balneatrix alpica</name>
    <dbReference type="NCBI Taxonomy" id="75684"/>
    <lineage>
        <taxon>Bacteria</taxon>
        <taxon>Pseudomonadati</taxon>
        <taxon>Pseudomonadota</taxon>
        <taxon>Gammaproteobacteria</taxon>
        <taxon>Oceanospirillales</taxon>
        <taxon>Balneatrichaceae</taxon>
        <taxon>Balneatrix</taxon>
    </lineage>
</organism>
<reference evidence="4 5" key="1">
    <citation type="submission" date="2024-09" db="EMBL/GenBank/DDBJ databases">
        <authorList>
            <person name="Sun Q."/>
            <person name="Mori K."/>
        </authorList>
    </citation>
    <scope>NUCLEOTIDE SEQUENCE [LARGE SCALE GENOMIC DNA]</scope>
    <source>
        <strain evidence="4 5">ATCC 51285</strain>
    </source>
</reference>
<protein>
    <submittedName>
        <fullName evidence="4">GlxA family transcriptional regulator</fullName>
    </submittedName>
</protein>
<evidence type="ECO:0000313" key="4">
    <source>
        <dbReference type="EMBL" id="MFB9886266.1"/>
    </source>
</evidence>
<dbReference type="PANTHER" id="PTHR43130:SF3">
    <property type="entry name" value="HTH-TYPE TRANSCRIPTIONAL REGULATOR RV1931C"/>
    <property type="match status" value="1"/>
</dbReference>
<dbReference type="Gene3D" id="1.10.10.60">
    <property type="entry name" value="Homeodomain-like"/>
    <property type="match status" value="1"/>
</dbReference>